<evidence type="ECO:0000256" key="1">
    <source>
        <dbReference type="ARBA" id="ARBA00023054"/>
    </source>
</evidence>
<feature type="region of interest" description="Disordered" evidence="3">
    <location>
        <begin position="1"/>
        <end position="41"/>
    </location>
</feature>
<dbReference type="PANTHER" id="PTHR16768:SF5">
    <property type="entry name" value="FI14214P"/>
    <property type="match status" value="1"/>
</dbReference>
<evidence type="ECO:0000313" key="5">
    <source>
        <dbReference type="Proteomes" id="UP000007266"/>
    </source>
</evidence>
<dbReference type="Proteomes" id="UP000007266">
    <property type="component" value="Linkage group 9"/>
</dbReference>
<protein>
    <submittedName>
        <fullName evidence="4">Uncharacterized protein</fullName>
    </submittedName>
</protein>
<name>A0A139WC34_TRICA</name>
<dbReference type="PANTHER" id="PTHR16768">
    <property type="entry name" value="DOWN REGULATED IN RENAL CARCINOMA 1/TU3A"/>
    <property type="match status" value="1"/>
</dbReference>
<dbReference type="EMBL" id="KQ971372">
    <property type="protein sequence ID" value="KYB25391.1"/>
    <property type="molecule type" value="Genomic_DNA"/>
</dbReference>
<reference evidence="4 5" key="2">
    <citation type="journal article" date="2010" name="Nucleic Acids Res.">
        <title>BeetleBase in 2010: revisions to provide comprehensive genomic information for Tribolium castaneum.</title>
        <authorList>
            <person name="Kim H.S."/>
            <person name="Murphy T."/>
            <person name="Xia J."/>
            <person name="Caragea D."/>
            <person name="Park Y."/>
            <person name="Beeman R.W."/>
            <person name="Lorenzen M.D."/>
            <person name="Butcher S."/>
            <person name="Manak J.R."/>
            <person name="Brown S.J."/>
        </authorList>
    </citation>
    <scope>GENOME REANNOTATION</scope>
    <source>
        <strain evidence="4 5">Georgia GA2</strain>
    </source>
</reference>
<dbReference type="InterPro" id="IPR009533">
    <property type="entry name" value="FAM107"/>
</dbReference>
<dbReference type="Pfam" id="PF06625">
    <property type="entry name" value="DUF1151"/>
    <property type="match status" value="1"/>
</dbReference>
<dbReference type="AlphaFoldDB" id="A0A139WC34"/>
<reference evidence="4 5" key="1">
    <citation type="journal article" date="2008" name="Nature">
        <title>The genome of the model beetle and pest Tribolium castaneum.</title>
        <authorList>
            <consortium name="Tribolium Genome Sequencing Consortium"/>
            <person name="Richards S."/>
            <person name="Gibbs R.A."/>
            <person name="Weinstock G.M."/>
            <person name="Brown S.J."/>
            <person name="Denell R."/>
            <person name="Beeman R.W."/>
            <person name="Gibbs R."/>
            <person name="Beeman R.W."/>
            <person name="Brown S.J."/>
            <person name="Bucher G."/>
            <person name="Friedrich M."/>
            <person name="Grimmelikhuijzen C.J."/>
            <person name="Klingler M."/>
            <person name="Lorenzen M."/>
            <person name="Richards S."/>
            <person name="Roth S."/>
            <person name="Schroder R."/>
            <person name="Tautz D."/>
            <person name="Zdobnov E.M."/>
            <person name="Muzny D."/>
            <person name="Gibbs R.A."/>
            <person name="Weinstock G.M."/>
            <person name="Attaway T."/>
            <person name="Bell S."/>
            <person name="Buhay C.J."/>
            <person name="Chandrabose M.N."/>
            <person name="Chavez D."/>
            <person name="Clerk-Blankenburg K.P."/>
            <person name="Cree A."/>
            <person name="Dao M."/>
            <person name="Davis C."/>
            <person name="Chacko J."/>
            <person name="Dinh H."/>
            <person name="Dugan-Rocha S."/>
            <person name="Fowler G."/>
            <person name="Garner T.T."/>
            <person name="Garnes J."/>
            <person name="Gnirke A."/>
            <person name="Hawes A."/>
            <person name="Hernandez J."/>
            <person name="Hines S."/>
            <person name="Holder M."/>
            <person name="Hume J."/>
            <person name="Jhangiani S.N."/>
            <person name="Joshi V."/>
            <person name="Khan Z.M."/>
            <person name="Jackson L."/>
            <person name="Kovar C."/>
            <person name="Kowis A."/>
            <person name="Lee S."/>
            <person name="Lewis L.R."/>
            <person name="Margolis J."/>
            <person name="Morgan M."/>
            <person name="Nazareth L.V."/>
            <person name="Nguyen N."/>
            <person name="Okwuonu G."/>
            <person name="Parker D."/>
            <person name="Richards S."/>
            <person name="Ruiz S.J."/>
            <person name="Santibanez J."/>
            <person name="Savard J."/>
            <person name="Scherer S.E."/>
            <person name="Schneider B."/>
            <person name="Sodergren E."/>
            <person name="Tautz D."/>
            <person name="Vattahil S."/>
            <person name="Villasana D."/>
            <person name="White C.S."/>
            <person name="Wright R."/>
            <person name="Park Y."/>
            <person name="Beeman R.W."/>
            <person name="Lord J."/>
            <person name="Oppert B."/>
            <person name="Lorenzen M."/>
            <person name="Brown S."/>
            <person name="Wang L."/>
            <person name="Savard J."/>
            <person name="Tautz D."/>
            <person name="Richards S."/>
            <person name="Weinstock G."/>
            <person name="Gibbs R.A."/>
            <person name="Liu Y."/>
            <person name="Worley K."/>
            <person name="Weinstock G."/>
            <person name="Elsik C.G."/>
            <person name="Reese J.T."/>
            <person name="Elhaik E."/>
            <person name="Landan G."/>
            <person name="Graur D."/>
            <person name="Arensburger P."/>
            <person name="Atkinson P."/>
            <person name="Beeman R.W."/>
            <person name="Beidler J."/>
            <person name="Brown S.J."/>
            <person name="Demuth J.P."/>
            <person name="Drury D.W."/>
            <person name="Du Y.Z."/>
            <person name="Fujiwara H."/>
            <person name="Lorenzen M."/>
            <person name="Maselli V."/>
            <person name="Osanai M."/>
            <person name="Park Y."/>
            <person name="Robertson H.M."/>
            <person name="Tu Z."/>
            <person name="Wang J.J."/>
            <person name="Wang S."/>
            <person name="Richards S."/>
            <person name="Song H."/>
            <person name="Zhang L."/>
            <person name="Sodergren E."/>
            <person name="Werner D."/>
            <person name="Stanke M."/>
            <person name="Morgenstern B."/>
            <person name="Solovyev V."/>
            <person name="Kosarev P."/>
            <person name="Brown G."/>
            <person name="Chen H.C."/>
            <person name="Ermolaeva O."/>
            <person name="Hlavina W."/>
            <person name="Kapustin Y."/>
            <person name="Kiryutin B."/>
            <person name="Kitts P."/>
            <person name="Maglott D."/>
            <person name="Pruitt K."/>
            <person name="Sapojnikov V."/>
            <person name="Souvorov A."/>
            <person name="Mackey A.J."/>
            <person name="Waterhouse R.M."/>
            <person name="Wyder S."/>
            <person name="Zdobnov E.M."/>
            <person name="Zdobnov E.M."/>
            <person name="Wyder S."/>
            <person name="Kriventseva E.V."/>
            <person name="Kadowaki T."/>
            <person name="Bork P."/>
            <person name="Aranda M."/>
            <person name="Bao R."/>
            <person name="Beermann A."/>
            <person name="Berns N."/>
            <person name="Bolognesi R."/>
            <person name="Bonneton F."/>
            <person name="Bopp D."/>
            <person name="Brown S.J."/>
            <person name="Bucher G."/>
            <person name="Butts T."/>
            <person name="Chaumot A."/>
            <person name="Denell R.E."/>
            <person name="Ferrier D.E."/>
            <person name="Friedrich M."/>
            <person name="Gordon C.M."/>
            <person name="Jindra M."/>
            <person name="Klingler M."/>
            <person name="Lan Q."/>
            <person name="Lattorff H.M."/>
            <person name="Laudet V."/>
            <person name="von Levetsow C."/>
            <person name="Liu Z."/>
            <person name="Lutz R."/>
            <person name="Lynch J.A."/>
            <person name="da Fonseca R.N."/>
            <person name="Posnien N."/>
            <person name="Reuter R."/>
            <person name="Roth S."/>
            <person name="Savard J."/>
            <person name="Schinko J.B."/>
            <person name="Schmitt C."/>
            <person name="Schoppmeier M."/>
            <person name="Schroder R."/>
            <person name="Shippy T.D."/>
            <person name="Simonnet F."/>
            <person name="Marques-Souza H."/>
            <person name="Tautz D."/>
            <person name="Tomoyasu Y."/>
            <person name="Trauner J."/>
            <person name="Van der Zee M."/>
            <person name="Vervoort M."/>
            <person name="Wittkopp N."/>
            <person name="Wimmer E.A."/>
            <person name="Yang X."/>
            <person name="Jones A.K."/>
            <person name="Sattelle D.B."/>
            <person name="Ebert P.R."/>
            <person name="Nelson D."/>
            <person name="Scott J.G."/>
            <person name="Beeman R.W."/>
            <person name="Muthukrishnan S."/>
            <person name="Kramer K.J."/>
            <person name="Arakane Y."/>
            <person name="Beeman R.W."/>
            <person name="Zhu Q."/>
            <person name="Hogenkamp D."/>
            <person name="Dixit R."/>
            <person name="Oppert B."/>
            <person name="Jiang H."/>
            <person name="Zou Z."/>
            <person name="Marshall J."/>
            <person name="Elpidina E."/>
            <person name="Vinokurov K."/>
            <person name="Oppert C."/>
            <person name="Zou Z."/>
            <person name="Evans J."/>
            <person name="Lu Z."/>
            <person name="Zhao P."/>
            <person name="Sumathipala N."/>
            <person name="Altincicek B."/>
            <person name="Vilcinskas A."/>
            <person name="Williams M."/>
            <person name="Hultmark D."/>
            <person name="Hetru C."/>
            <person name="Jiang H."/>
            <person name="Grimmelikhuijzen C.J."/>
            <person name="Hauser F."/>
            <person name="Cazzamali G."/>
            <person name="Williamson M."/>
            <person name="Park Y."/>
            <person name="Li B."/>
            <person name="Tanaka Y."/>
            <person name="Predel R."/>
            <person name="Neupert S."/>
            <person name="Schachtner J."/>
            <person name="Verleyen P."/>
            <person name="Raible F."/>
            <person name="Bork P."/>
            <person name="Friedrich M."/>
            <person name="Walden K.K."/>
            <person name="Robertson H.M."/>
            <person name="Angeli S."/>
            <person name="Foret S."/>
            <person name="Bucher G."/>
            <person name="Schuetz S."/>
            <person name="Maleszka R."/>
            <person name="Wimmer E.A."/>
            <person name="Beeman R.W."/>
            <person name="Lorenzen M."/>
            <person name="Tomoyasu Y."/>
            <person name="Miller S.C."/>
            <person name="Grossmann D."/>
            <person name="Bucher G."/>
        </authorList>
    </citation>
    <scope>NUCLEOTIDE SEQUENCE [LARGE SCALE GENOMIC DNA]</scope>
    <source>
        <strain evidence="4 5">Georgia GA2</strain>
    </source>
</reference>
<evidence type="ECO:0000256" key="3">
    <source>
        <dbReference type="SAM" id="MobiDB-lite"/>
    </source>
</evidence>
<gene>
    <name evidence="4" type="primary">AUGUSTUS-3.0.2_12779</name>
    <name evidence="4" type="ORF">TcasGA2_TC012779</name>
</gene>
<accession>A0A139WC34</accession>
<evidence type="ECO:0000256" key="2">
    <source>
        <dbReference type="SAM" id="Coils"/>
    </source>
</evidence>
<keyword evidence="1 2" id="KW-0175">Coiled coil</keyword>
<keyword evidence="5" id="KW-1185">Reference proteome</keyword>
<sequence>MIPESQRGPTHHPPPPHLNEDGLIIPRKPPNPVKENSERQNLHKELLFNQKIGKNVLNQKSELQKALEKQKENLAKKQLENHLADKTPELEKVIADRAKRLQGNTNEEKNEDDKVINKEFLQARMKLKNRSDSK</sequence>
<feature type="coiled-coil region" evidence="2">
    <location>
        <begin position="53"/>
        <end position="80"/>
    </location>
</feature>
<organism evidence="4 5">
    <name type="scientific">Tribolium castaneum</name>
    <name type="common">Red flour beetle</name>
    <dbReference type="NCBI Taxonomy" id="7070"/>
    <lineage>
        <taxon>Eukaryota</taxon>
        <taxon>Metazoa</taxon>
        <taxon>Ecdysozoa</taxon>
        <taxon>Arthropoda</taxon>
        <taxon>Hexapoda</taxon>
        <taxon>Insecta</taxon>
        <taxon>Pterygota</taxon>
        <taxon>Neoptera</taxon>
        <taxon>Endopterygota</taxon>
        <taxon>Coleoptera</taxon>
        <taxon>Polyphaga</taxon>
        <taxon>Cucujiformia</taxon>
        <taxon>Tenebrionidae</taxon>
        <taxon>Tenebrionidae incertae sedis</taxon>
        <taxon>Tribolium</taxon>
    </lineage>
</organism>
<proteinExistence type="predicted"/>
<evidence type="ECO:0000313" key="4">
    <source>
        <dbReference type="EMBL" id="KYB25391.1"/>
    </source>
</evidence>